<dbReference type="EMBL" id="FYEK01000075">
    <property type="protein sequence ID" value="SNB74645.1"/>
    <property type="molecule type" value="Genomic_DNA"/>
</dbReference>
<dbReference type="RefSeq" id="WP_088572311.1">
    <property type="nucleotide sequence ID" value="NZ_FYEK01000075.1"/>
</dbReference>
<dbReference type="InParanoid" id="A0A212RQ13"/>
<dbReference type="Pfam" id="PF10722">
    <property type="entry name" value="YbjN"/>
    <property type="match status" value="1"/>
</dbReference>
<evidence type="ECO:0000313" key="1">
    <source>
        <dbReference type="EMBL" id="SNB74645.1"/>
    </source>
</evidence>
<dbReference type="AlphaFoldDB" id="A0A212RQ13"/>
<dbReference type="InterPro" id="IPR019660">
    <property type="entry name" value="Put_sensory_transdc_reg_YbjN"/>
</dbReference>
<evidence type="ECO:0000313" key="2">
    <source>
        <dbReference type="Proteomes" id="UP000197025"/>
    </source>
</evidence>
<dbReference type="Proteomes" id="UP000197025">
    <property type="component" value="Unassembled WGS sequence"/>
</dbReference>
<name>A0A212RQ13_9CHLR</name>
<protein>
    <submittedName>
        <fullName evidence="1">Putative sensory transduction regulator</fullName>
    </submittedName>
</protein>
<keyword evidence="2" id="KW-1185">Reference proteome</keyword>
<gene>
    <name evidence="1" type="ORF">SAMN02746019_00017850</name>
</gene>
<organism evidence="1 2">
    <name type="scientific">Thermoflexus hugenholtzii JAD2</name>
    <dbReference type="NCBI Taxonomy" id="877466"/>
    <lineage>
        <taxon>Bacteria</taxon>
        <taxon>Bacillati</taxon>
        <taxon>Chloroflexota</taxon>
        <taxon>Thermoflexia</taxon>
        <taxon>Thermoflexales</taxon>
        <taxon>Thermoflexaceae</taxon>
        <taxon>Thermoflexus</taxon>
    </lineage>
</organism>
<proteinExistence type="predicted"/>
<reference evidence="2" key="1">
    <citation type="submission" date="2017-06" db="EMBL/GenBank/DDBJ databases">
        <authorList>
            <person name="Varghese N."/>
            <person name="Submissions S."/>
        </authorList>
    </citation>
    <scope>NUCLEOTIDE SEQUENCE [LARGE SCALE GENOMIC DNA]</scope>
    <source>
        <strain evidence="2">JAD2</strain>
    </source>
</reference>
<accession>A0A212RQ13</accession>
<sequence length="129" mass="14784">MSTGTLDRMTEHLQFLGYEIAREGELILAKHPRKFNVVMKPVGGGILIASFFTCADEAKRDRSGYLEMINTLNAQAVLARFYADEDSDLRMEAWHPDAYDRHTFSAFMELWDHDGGLLLEAPKVERYLK</sequence>
<dbReference type="OrthoDB" id="161141at2"/>